<evidence type="ECO:0000256" key="2">
    <source>
        <dbReference type="SAM" id="Phobius"/>
    </source>
</evidence>
<gene>
    <name evidence="3" type="ORF">Hesp020</name>
</gene>
<keyword evidence="2" id="KW-1133">Transmembrane helix</keyword>
<sequence>MSRNDYITAASSAFSSSVFIFYINGGQFEKRFIRHFINYVCRNNNDNNINRNSIEDNIDNSIKWDECTRKRLVVASRRAADALLSINRKVYWPTGDLFSCQILNRTQRHDQRRHRQHHYYDQRRKYYHRSVENDYGNDHVDVVDKGNNYDNFKTTTRSSRDDFTFDRQWKRDSVQNKRRRQTTPPNDGCRRRKNSSVSLLSLSSPLKGQLKAIVHDRRHDAANINDDRVVSTTVNDGLLEANHHTPVPVGDNDWYIDGFVDIEVCDEIDDMQL</sequence>
<keyword evidence="2" id="KW-0472">Membrane</keyword>
<feature type="compositionally biased region" description="Polar residues" evidence="1">
    <location>
        <begin position="148"/>
        <end position="157"/>
    </location>
</feature>
<dbReference type="OrthoDB" id="19502at10239"/>
<dbReference type="Proteomes" id="UP000203768">
    <property type="component" value="Segment"/>
</dbReference>
<accession>S5N951</accession>
<organism evidence="3 4">
    <name type="scientific">Hemileuca sp. nucleopolyhedrovirus</name>
    <dbReference type="NCBI Taxonomy" id="1367203"/>
    <lineage>
        <taxon>Viruses</taxon>
        <taxon>Viruses incertae sedis</taxon>
        <taxon>Naldaviricetes</taxon>
        <taxon>Lefavirales</taxon>
        <taxon>Baculoviridae</taxon>
        <taxon>Alphabaculovirus</taxon>
        <taxon>Alphabaculovirus heleucae</taxon>
        <taxon>Hemileuca species nucleopolyhedrovirus</taxon>
    </lineage>
</organism>
<dbReference type="KEGG" id="vg:16489422"/>
<feature type="transmembrane region" description="Helical" evidence="2">
    <location>
        <begin position="6"/>
        <end position="24"/>
    </location>
</feature>
<name>S5N951_9ABAC</name>
<dbReference type="RefSeq" id="YP_008378236.1">
    <property type="nucleotide sequence ID" value="NC_021923.1"/>
</dbReference>
<feature type="region of interest" description="Disordered" evidence="1">
    <location>
        <begin position="170"/>
        <end position="196"/>
    </location>
</feature>
<keyword evidence="4" id="KW-1185">Reference proteome</keyword>
<evidence type="ECO:0000256" key="1">
    <source>
        <dbReference type="SAM" id="MobiDB-lite"/>
    </source>
</evidence>
<evidence type="ECO:0000313" key="4">
    <source>
        <dbReference type="Proteomes" id="UP000203768"/>
    </source>
</evidence>
<dbReference type="EMBL" id="KF158713">
    <property type="protein sequence ID" value="AGR56772.1"/>
    <property type="molecule type" value="Genomic_DNA"/>
</dbReference>
<keyword evidence="2" id="KW-0812">Transmembrane</keyword>
<reference evidence="3 4" key="1">
    <citation type="journal article" date="2013" name="Virus Genes">
        <title>The genome of a baculovirus isolated from Hemileuca sp. encodes a serpin ortholog.</title>
        <authorList>
            <person name="Rohrmann G.F."/>
            <person name="Erlandson M.A."/>
            <person name="Theilmann D.A."/>
        </authorList>
    </citation>
    <scope>NUCLEOTIDE SEQUENCE [LARGE SCALE GENOMIC DNA]</scope>
</reference>
<dbReference type="GeneID" id="16489422"/>
<feature type="region of interest" description="Disordered" evidence="1">
    <location>
        <begin position="138"/>
        <end position="157"/>
    </location>
</feature>
<proteinExistence type="predicted"/>
<protein>
    <submittedName>
        <fullName evidence="3">LEF6</fullName>
    </submittedName>
</protein>
<evidence type="ECO:0000313" key="3">
    <source>
        <dbReference type="EMBL" id="AGR56772.1"/>
    </source>
</evidence>